<dbReference type="FunCoup" id="E3J217">
    <property type="interactions" value="11"/>
</dbReference>
<dbReference type="eggNOG" id="COG2818">
    <property type="taxonomic scope" value="Bacteria"/>
</dbReference>
<dbReference type="Gene3D" id="1.10.340.30">
    <property type="entry name" value="Hypothetical protein, domain 2"/>
    <property type="match status" value="1"/>
</dbReference>
<feature type="binding site" evidence="1">
    <location>
        <position position="37"/>
    </location>
    <ligand>
        <name>Zn(2+)</name>
        <dbReference type="ChEBI" id="CHEBI:29105"/>
    </ligand>
</feature>
<feature type="region of interest" description="Disordered" evidence="2">
    <location>
        <begin position="1"/>
        <end position="29"/>
    </location>
</feature>
<dbReference type="InterPro" id="IPR011257">
    <property type="entry name" value="DNA_glycosylase"/>
</dbReference>
<dbReference type="KEGG" id="fri:FraEuI1c_6138"/>
<keyword evidence="3" id="KW-0326">Glycosidase</keyword>
<proteinExistence type="predicted"/>
<reference evidence="3 4" key="1">
    <citation type="submission" date="2010-10" db="EMBL/GenBank/DDBJ databases">
        <title>Complete sequence of Frankia sp. EuI1c.</title>
        <authorList>
            <consortium name="US DOE Joint Genome Institute"/>
            <person name="Lucas S."/>
            <person name="Copeland A."/>
            <person name="Lapidus A."/>
            <person name="Cheng J.-F."/>
            <person name="Bruce D."/>
            <person name="Goodwin L."/>
            <person name="Pitluck S."/>
            <person name="Chertkov O."/>
            <person name="Detter J.C."/>
            <person name="Han C."/>
            <person name="Tapia R."/>
            <person name="Land M."/>
            <person name="Hauser L."/>
            <person name="Jeffries C."/>
            <person name="Kyrpides N."/>
            <person name="Ivanova N."/>
            <person name="Mikhailova N."/>
            <person name="Beauchemin N."/>
            <person name="Sen A."/>
            <person name="Sur S.A."/>
            <person name="Gtari M."/>
            <person name="Wall L."/>
            <person name="Tisa L."/>
            <person name="Woyke T."/>
        </authorList>
    </citation>
    <scope>NUCLEOTIDE SEQUENCE [LARGE SCALE GENOMIC DNA]</scope>
    <source>
        <strain evidence="4">DSM 45817 / CECT 9037 / EuI1c</strain>
    </source>
</reference>
<dbReference type="PANTHER" id="PTHR30037:SF4">
    <property type="entry name" value="DNA-3-METHYLADENINE GLYCOSYLASE I"/>
    <property type="match status" value="1"/>
</dbReference>
<evidence type="ECO:0000313" key="3">
    <source>
        <dbReference type="EMBL" id="ADP84122.1"/>
    </source>
</evidence>
<dbReference type="AlphaFoldDB" id="E3J217"/>
<feature type="binding site" evidence="1">
    <location>
        <position position="209"/>
    </location>
    <ligand>
        <name>Zn(2+)</name>
        <dbReference type="ChEBI" id="CHEBI:29105"/>
    </ligand>
</feature>
<dbReference type="SUPFAM" id="SSF48150">
    <property type="entry name" value="DNA-glycosylase"/>
    <property type="match status" value="1"/>
</dbReference>
<dbReference type="PANTHER" id="PTHR30037">
    <property type="entry name" value="DNA-3-METHYLADENINE GLYCOSYLASE 1"/>
    <property type="match status" value="1"/>
</dbReference>
<dbReference type="InterPro" id="IPR005019">
    <property type="entry name" value="Adenine_glyco"/>
</dbReference>
<keyword evidence="1" id="KW-0479">Metal-binding</keyword>
<keyword evidence="4" id="KW-1185">Reference proteome</keyword>
<evidence type="ECO:0000256" key="1">
    <source>
        <dbReference type="PIRSR" id="PIRSR605019-1"/>
    </source>
</evidence>
<dbReference type="EMBL" id="CP002299">
    <property type="protein sequence ID" value="ADP84122.1"/>
    <property type="molecule type" value="Genomic_DNA"/>
</dbReference>
<dbReference type="STRING" id="298654.FraEuI1c_6138"/>
<keyword evidence="3" id="KW-0378">Hydrolase</keyword>
<evidence type="ECO:0000313" key="4">
    <source>
        <dbReference type="Proteomes" id="UP000002484"/>
    </source>
</evidence>
<dbReference type="EC" id="3.2.2.20" evidence="3"/>
<organism evidence="3 4">
    <name type="scientific">Pseudofrankia inefficax (strain DSM 45817 / CECT 9037 / DDB 130130 / EuI1c)</name>
    <name type="common">Frankia inefficax</name>
    <dbReference type="NCBI Taxonomy" id="298654"/>
    <lineage>
        <taxon>Bacteria</taxon>
        <taxon>Bacillati</taxon>
        <taxon>Actinomycetota</taxon>
        <taxon>Actinomycetes</taxon>
        <taxon>Frankiales</taxon>
        <taxon>Frankiaceae</taxon>
        <taxon>Pseudofrankia</taxon>
    </lineage>
</organism>
<dbReference type="GO" id="GO:0008725">
    <property type="term" value="F:DNA-3-methyladenine glycosylase activity"/>
    <property type="evidence" value="ECO:0007669"/>
    <property type="project" value="UniProtKB-EC"/>
</dbReference>
<dbReference type="Proteomes" id="UP000002484">
    <property type="component" value="Chromosome"/>
</dbReference>
<feature type="binding site" evidence="1">
    <location>
        <position position="205"/>
    </location>
    <ligand>
        <name>Zn(2+)</name>
        <dbReference type="ChEBI" id="CHEBI:29105"/>
    </ligand>
</feature>
<gene>
    <name evidence="3" type="ordered locus">FraEuI1c_6138</name>
</gene>
<dbReference type="InterPro" id="IPR052891">
    <property type="entry name" value="DNA-3mA_glycosylase"/>
</dbReference>
<dbReference type="GO" id="GO:0006284">
    <property type="term" value="P:base-excision repair"/>
    <property type="evidence" value="ECO:0007669"/>
    <property type="project" value="InterPro"/>
</dbReference>
<feature type="compositionally biased region" description="Gly residues" evidence="2">
    <location>
        <begin position="16"/>
        <end position="28"/>
    </location>
</feature>
<evidence type="ECO:0000256" key="2">
    <source>
        <dbReference type="SAM" id="MobiDB-lite"/>
    </source>
</evidence>
<accession>E3J217</accession>
<dbReference type="Pfam" id="PF03352">
    <property type="entry name" value="Adenine_glyco"/>
    <property type="match status" value="1"/>
</dbReference>
<dbReference type="OrthoDB" id="9807664at2"/>
<protein>
    <submittedName>
        <fullName evidence="3">DNA-3-methyladenine glycosylase I</fullName>
        <ecNumber evidence="3">3.2.2.20</ecNumber>
    </submittedName>
</protein>
<sequence length="221" mass="23485">MTETLPTPAVADGRATGSGGPLGPGGPVAGPDGLMRCPWGVSTPDYLAYHDEEWGRPVRDTVGLFERLSLEAFQSGLSWLTILRKREGFRRAFAGFDPATVAAFGPADAERLLTDASIVRNRRKIEATIVNARAILALDEPLEDVVWSFQPDLAARPAPRAMSDLTPTTPESVALSKALRKRGLVFIGPTTAYAMMQACGLVNDHLADCVAREAVAGPSAG</sequence>
<dbReference type="GO" id="GO:0046872">
    <property type="term" value="F:metal ion binding"/>
    <property type="evidence" value="ECO:0007669"/>
    <property type="project" value="UniProtKB-KW"/>
</dbReference>
<name>E3J217_PSEI1</name>
<dbReference type="HOGENOM" id="CLU_083758_0_0_11"/>
<feature type="binding site" evidence="1">
    <location>
        <position position="50"/>
    </location>
    <ligand>
        <name>Zn(2+)</name>
        <dbReference type="ChEBI" id="CHEBI:29105"/>
    </ligand>
</feature>
<keyword evidence="1" id="KW-0862">Zinc</keyword>
<dbReference type="InParanoid" id="E3J217"/>